<feature type="domain" description="Orn/DAP/Arg decarboxylase 2 C-terminal" evidence="9">
    <location>
        <begin position="29"/>
        <end position="374"/>
    </location>
</feature>
<comment type="cofactor">
    <cofactor evidence="1 5 7 8">
        <name>pyridoxal 5'-phosphate</name>
        <dbReference type="ChEBI" id="CHEBI:597326"/>
    </cofactor>
</comment>
<dbReference type="PANTHER" id="PTHR43727">
    <property type="entry name" value="DIAMINOPIMELATE DECARBOXYLASE"/>
    <property type="match status" value="1"/>
</dbReference>
<dbReference type="RefSeq" id="WP_069956353.1">
    <property type="nucleotide sequence ID" value="NZ_MCGG01000002.1"/>
</dbReference>
<dbReference type="EMBL" id="MCGG01000002">
    <property type="protein sequence ID" value="OEJ69636.1"/>
    <property type="molecule type" value="Genomic_DNA"/>
</dbReference>
<keyword evidence="4 5" id="KW-0456">Lyase</keyword>
<dbReference type="GO" id="GO:0009089">
    <property type="term" value="P:lysine biosynthetic process via diaminopimelate"/>
    <property type="evidence" value="ECO:0007669"/>
    <property type="project" value="UniProtKB-UniRule"/>
</dbReference>
<dbReference type="CDD" id="cd06828">
    <property type="entry name" value="PLPDE_III_DapDC"/>
    <property type="match status" value="1"/>
</dbReference>
<protein>
    <recommendedName>
        <fullName evidence="5 6">Diaminopimelate decarboxylase</fullName>
        <shortName evidence="5">DAP decarboxylase</shortName>
        <shortName evidence="5">DAPDC</shortName>
        <ecNumber evidence="5 6">4.1.1.20</ecNumber>
    </recommendedName>
</protein>
<dbReference type="FunFam" id="3.20.20.10:FF:000003">
    <property type="entry name" value="Diaminopimelate decarboxylase"/>
    <property type="match status" value="1"/>
</dbReference>
<evidence type="ECO:0000256" key="5">
    <source>
        <dbReference type="HAMAP-Rule" id="MF_02120"/>
    </source>
</evidence>
<dbReference type="InterPro" id="IPR029066">
    <property type="entry name" value="PLP-binding_barrel"/>
</dbReference>
<dbReference type="InterPro" id="IPR022643">
    <property type="entry name" value="De-COase2_C"/>
</dbReference>
<dbReference type="PRINTS" id="PR01179">
    <property type="entry name" value="ODADCRBXLASE"/>
</dbReference>
<reference evidence="12" key="1">
    <citation type="submission" date="2016-07" db="EMBL/GenBank/DDBJ databases">
        <authorList>
            <person name="Florea S."/>
            <person name="Webb J.S."/>
            <person name="Jaromczyk J."/>
            <person name="Schardl C.L."/>
        </authorList>
    </citation>
    <scope>NUCLEOTIDE SEQUENCE [LARGE SCALE GENOMIC DNA]</scope>
    <source>
        <strain evidence="12">MV-1</strain>
    </source>
</reference>
<evidence type="ECO:0000259" key="10">
    <source>
        <dbReference type="Pfam" id="PF02784"/>
    </source>
</evidence>
<dbReference type="Pfam" id="PF00278">
    <property type="entry name" value="Orn_DAP_Arg_deC"/>
    <property type="match status" value="1"/>
</dbReference>
<feature type="binding site" evidence="5">
    <location>
        <position position="348"/>
    </location>
    <ligand>
        <name>substrate</name>
    </ligand>
</feature>
<dbReference type="InterPro" id="IPR022644">
    <property type="entry name" value="De-COase2_N"/>
</dbReference>
<evidence type="ECO:0000256" key="4">
    <source>
        <dbReference type="ARBA" id="ARBA00023239"/>
    </source>
</evidence>
<organism evidence="11 12">
    <name type="scientific">Magnetovibrio blakemorei</name>
    <dbReference type="NCBI Taxonomy" id="28181"/>
    <lineage>
        <taxon>Bacteria</taxon>
        <taxon>Pseudomonadati</taxon>
        <taxon>Pseudomonadota</taxon>
        <taxon>Alphaproteobacteria</taxon>
        <taxon>Rhodospirillales</taxon>
        <taxon>Magnetovibrionaceae</taxon>
        <taxon>Magnetovibrio</taxon>
    </lineage>
</organism>
<feature type="modified residue" description="N6-(pyridoxal phosphate)lysine" evidence="5 7">
    <location>
        <position position="60"/>
    </location>
</feature>
<comment type="catalytic activity">
    <reaction evidence="5 8">
        <text>meso-2,6-diaminopimelate + H(+) = L-lysine + CO2</text>
        <dbReference type="Rhea" id="RHEA:15101"/>
        <dbReference type="ChEBI" id="CHEBI:15378"/>
        <dbReference type="ChEBI" id="CHEBI:16526"/>
        <dbReference type="ChEBI" id="CHEBI:32551"/>
        <dbReference type="ChEBI" id="CHEBI:57791"/>
        <dbReference type="EC" id="4.1.1.20"/>
    </reaction>
</comment>
<evidence type="ECO:0000313" key="11">
    <source>
        <dbReference type="EMBL" id="OEJ69636.1"/>
    </source>
</evidence>
<comment type="subunit">
    <text evidence="5">Homodimer.</text>
</comment>
<comment type="pathway">
    <text evidence="5 8">Amino-acid biosynthesis; L-lysine biosynthesis via DAP pathway; L-lysine from DL-2,6-diaminopimelate: step 1/1.</text>
</comment>
<dbReference type="PANTHER" id="PTHR43727:SF2">
    <property type="entry name" value="GROUP IV DECARBOXYLASE"/>
    <property type="match status" value="1"/>
</dbReference>
<dbReference type="GO" id="GO:0008836">
    <property type="term" value="F:diaminopimelate decarboxylase activity"/>
    <property type="evidence" value="ECO:0007669"/>
    <property type="project" value="UniProtKB-UniRule"/>
</dbReference>
<keyword evidence="3 5" id="KW-0663">Pyridoxal phosphate</keyword>
<dbReference type="Pfam" id="PF02784">
    <property type="entry name" value="Orn_Arg_deC_N"/>
    <property type="match status" value="1"/>
</dbReference>
<gene>
    <name evidence="5" type="primary">lysA</name>
    <name evidence="11" type="ORF">BEN30_02015</name>
</gene>
<keyword evidence="12" id="KW-1185">Reference proteome</keyword>
<dbReference type="AlphaFoldDB" id="A0A1E5QC19"/>
<accession>A0A1E5QC19</accession>
<keyword evidence="5 8" id="KW-0457">Lysine biosynthesis</keyword>
<feature type="binding site" evidence="5">
    <location>
        <begin position="276"/>
        <end position="279"/>
    </location>
    <ligand>
        <name>pyridoxal 5'-phosphate</name>
        <dbReference type="ChEBI" id="CHEBI:597326"/>
    </ligand>
</feature>
<evidence type="ECO:0000256" key="8">
    <source>
        <dbReference type="RuleBase" id="RU003738"/>
    </source>
</evidence>
<keyword evidence="2 5" id="KW-0210">Decarboxylase</keyword>
<comment type="similarity">
    <text evidence="5">Belongs to the Orn/Lys/Arg decarboxylase class-II family. LysA subfamily.</text>
</comment>
<dbReference type="HAMAP" id="MF_02120">
    <property type="entry name" value="LysA"/>
    <property type="match status" value="1"/>
</dbReference>
<dbReference type="Gene3D" id="3.20.20.10">
    <property type="entry name" value="Alanine racemase"/>
    <property type="match status" value="1"/>
</dbReference>
<feature type="binding site" evidence="5">
    <location>
        <position position="315"/>
    </location>
    <ligand>
        <name>substrate</name>
    </ligand>
</feature>
<sequence>MDHFTYKNGRMFAEDVALADIAKQVGTPFYVYSSATLTRHYKVFADALAGLDALVCFAVKANSNQAVIRTLAKLGAGADVVSGGELTRALQAGVKPGNIVFSGVGKSDGEIRMALRAGIKQINVESEPELDRISTIATEMGTVAPVALRVNPDVDAHTHEKISTGKLENKFGIEWTRVHEVYTKAAKLPGIEARGLAMHIGSQLLDLQPFRDAYVRAGDLVAMLRADGLSVEVLDIGGGLGIPYGETDETIAPSPDQYAQVVRDTLSGLDVELVLEPGRMIVGNAGILVSRVVYVKEGATRTFLIVDAGMNDLIRPTLYGAYHAIVPEREPVKGATLIDVDIVGPICETGDTFAKGRRLPHVNAGDLLVMRTAGAYGAVQSSTYNTRALVPEVMVNDSQFAIVRERLEVEDIIALDRLPDWLE</sequence>
<evidence type="ECO:0000259" key="9">
    <source>
        <dbReference type="Pfam" id="PF00278"/>
    </source>
</evidence>
<feature type="binding site" evidence="5">
    <location>
        <position position="376"/>
    </location>
    <ligand>
        <name>substrate</name>
    </ligand>
</feature>
<evidence type="ECO:0000256" key="2">
    <source>
        <dbReference type="ARBA" id="ARBA00022793"/>
    </source>
</evidence>
<dbReference type="Proteomes" id="UP000095347">
    <property type="component" value="Unassembled WGS sequence"/>
</dbReference>
<feature type="active site" description="Proton donor" evidence="7">
    <location>
        <position position="347"/>
    </location>
</feature>
<dbReference type="UniPathway" id="UPA00034">
    <property type="reaction ID" value="UER00027"/>
</dbReference>
<dbReference type="Gene3D" id="2.40.37.10">
    <property type="entry name" value="Lyase, Ornithine Decarboxylase, Chain A, domain 1"/>
    <property type="match status" value="1"/>
</dbReference>
<evidence type="ECO:0000256" key="7">
    <source>
        <dbReference type="PIRSR" id="PIRSR600183-50"/>
    </source>
</evidence>
<dbReference type="SUPFAM" id="SSF51419">
    <property type="entry name" value="PLP-binding barrel"/>
    <property type="match status" value="1"/>
</dbReference>
<name>A0A1E5QC19_9PROT</name>
<dbReference type="EC" id="4.1.1.20" evidence="5 6"/>
<dbReference type="InterPro" id="IPR022653">
    <property type="entry name" value="De-COase2_pyr-phos_BS"/>
</dbReference>
<evidence type="ECO:0000313" key="12">
    <source>
        <dbReference type="Proteomes" id="UP000095347"/>
    </source>
</evidence>
<dbReference type="InterPro" id="IPR000183">
    <property type="entry name" value="Orn/DAP/Arg_de-COase"/>
</dbReference>
<feature type="binding site" evidence="5">
    <location>
        <position position="319"/>
    </location>
    <ligand>
        <name>substrate</name>
    </ligand>
</feature>
<feature type="binding site" evidence="5">
    <location>
        <position position="376"/>
    </location>
    <ligand>
        <name>pyridoxal 5'-phosphate</name>
        <dbReference type="ChEBI" id="CHEBI:597326"/>
    </ligand>
</feature>
<keyword evidence="5" id="KW-0028">Amino-acid biosynthesis</keyword>
<dbReference type="InterPro" id="IPR002986">
    <property type="entry name" value="DAP_deCOOHase_LysA"/>
</dbReference>
<dbReference type="PROSITE" id="PS00878">
    <property type="entry name" value="ODR_DC_2_1"/>
    <property type="match status" value="1"/>
</dbReference>
<dbReference type="GO" id="GO:0030170">
    <property type="term" value="F:pyridoxal phosphate binding"/>
    <property type="evidence" value="ECO:0007669"/>
    <property type="project" value="UniProtKB-UniRule"/>
</dbReference>
<dbReference type="STRING" id="28181.BEN30_02015"/>
<dbReference type="InterPro" id="IPR009006">
    <property type="entry name" value="Ala_racemase/Decarboxylase_C"/>
</dbReference>
<feature type="binding site" evidence="5">
    <location>
        <position position="239"/>
    </location>
    <ligand>
        <name>pyridoxal 5'-phosphate</name>
        <dbReference type="ChEBI" id="CHEBI:597326"/>
    </ligand>
</feature>
<dbReference type="NCBIfam" id="TIGR01048">
    <property type="entry name" value="lysA"/>
    <property type="match status" value="1"/>
</dbReference>
<feature type="domain" description="Orn/DAP/Arg decarboxylase 2 N-terminal" evidence="10">
    <location>
        <begin position="36"/>
        <end position="282"/>
    </location>
</feature>
<dbReference type="SUPFAM" id="SSF50621">
    <property type="entry name" value="Alanine racemase C-terminal domain-like"/>
    <property type="match status" value="1"/>
</dbReference>
<evidence type="ECO:0000256" key="3">
    <source>
        <dbReference type="ARBA" id="ARBA00022898"/>
    </source>
</evidence>
<proteinExistence type="inferred from homology"/>
<comment type="caution">
    <text evidence="11">The sequence shown here is derived from an EMBL/GenBank/DDBJ whole genome shotgun (WGS) entry which is preliminary data.</text>
</comment>
<dbReference type="PRINTS" id="PR01181">
    <property type="entry name" value="DAPDCRBXLASE"/>
</dbReference>
<evidence type="ECO:0000256" key="1">
    <source>
        <dbReference type="ARBA" id="ARBA00001933"/>
    </source>
</evidence>
<dbReference type="OrthoDB" id="9802241at2"/>
<feature type="binding site" evidence="5">
    <location>
        <position position="279"/>
    </location>
    <ligand>
        <name>substrate</name>
    </ligand>
</feature>
<evidence type="ECO:0000256" key="6">
    <source>
        <dbReference type="NCBIfam" id="TIGR01048"/>
    </source>
</evidence>
<comment type="function">
    <text evidence="5">Specifically catalyzes the decarboxylation of meso-diaminopimelate (meso-DAP) to L-lysine.</text>
</comment>